<protein>
    <submittedName>
        <fullName evidence="1">Uncharacterized protein</fullName>
    </submittedName>
</protein>
<dbReference type="AlphaFoldDB" id="A0A075GIP3"/>
<accession>A0A075GIP3</accession>
<sequence>MVKQISLDTWSIHHLQELMIKATNFISQTNTPIVLYRETLEEKEDVFEEIVCTLTQEHVIEQVIVSGGMVIPEIKQQIVFSTEEFPNRLLKKSKDLFGQVVELLEDQFE</sequence>
<reference evidence="1" key="1">
    <citation type="journal article" date="2014" name="Genome Biol. Evol.">
        <title>Pangenome evidence for extensive interdomain horizontal transfer affecting lineage core and shell genes in uncultured planktonic thaumarchaeota and euryarchaeota.</title>
        <authorList>
            <person name="Deschamps P."/>
            <person name="Zivanovic Y."/>
            <person name="Moreira D."/>
            <person name="Rodriguez-Valera F."/>
            <person name="Lopez-Garcia P."/>
        </authorList>
    </citation>
    <scope>NUCLEOTIDE SEQUENCE</scope>
</reference>
<proteinExistence type="predicted"/>
<dbReference type="EMBL" id="KF900692">
    <property type="protein sequence ID" value="AIF03856.1"/>
    <property type="molecule type" value="Genomic_DNA"/>
</dbReference>
<name>A0A075GIP3_9ARCH</name>
<evidence type="ECO:0000313" key="1">
    <source>
        <dbReference type="EMBL" id="AIF03856.1"/>
    </source>
</evidence>
<organism evidence="1">
    <name type="scientific">uncultured marine thaumarchaeote KM3_16_C10</name>
    <dbReference type="NCBI Taxonomy" id="1456042"/>
    <lineage>
        <taxon>Archaea</taxon>
        <taxon>Nitrososphaerota</taxon>
        <taxon>environmental samples</taxon>
    </lineage>
</organism>